<feature type="region of interest" description="Disordered" evidence="1">
    <location>
        <begin position="338"/>
        <end position="360"/>
    </location>
</feature>
<feature type="compositionally biased region" description="Low complexity" evidence="1">
    <location>
        <begin position="348"/>
        <end position="359"/>
    </location>
</feature>
<evidence type="ECO:0000259" key="3">
    <source>
        <dbReference type="Pfam" id="PF08404"/>
    </source>
</evidence>
<name>G9I0D2_HZNV2</name>
<evidence type="ECO:0000313" key="4">
    <source>
        <dbReference type="EMBL" id="AEW69655.1"/>
    </source>
</evidence>
<evidence type="ECO:0000256" key="1">
    <source>
        <dbReference type="SAM" id="MobiDB-lite"/>
    </source>
</evidence>
<feature type="transmembrane region" description="Helical" evidence="2">
    <location>
        <begin position="639"/>
        <end position="660"/>
    </location>
</feature>
<dbReference type="KEGG" id="vg:11536501"/>
<organismHost>
    <name type="scientific">Helicoverpa zea</name>
    <name type="common">Corn earworm moth</name>
    <name type="synonym">Heliothis zea</name>
    <dbReference type="NCBI Taxonomy" id="7113"/>
</organismHost>
<protein>
    <submittedName>
        <fullName evidence="4">p74 envelope protein</fullName>
    </submittedName>
</protein>
<dbReference type="OrthoDB" id="2848at10239"/>
<keyword evidence="4" id="KW-0946">Virion</keyword>
<keyword evidence="5" id="KW-1185">Reference proteome</keyword>
<feature type="region of interest" description="Disordered" evidence="1">
    <location>
        <begin position="1"/>
        <end position="26"/>
    </location>
</feature>
<dbReference type="GO" id="GO:0019058">
    <property type="term" value="P:viral life cycle"/>
    <property type="evidence" value="ECO:0007669"/>
    <property type="project" value="InterPro"/>
</dbReference>
<reference evidence="4 5" key="1">
    <citation type="journal article" date="2012" name="Viruses">
        <title>Analysis of the Genome of the Sexually Transmitted Insect Virus Helicoverpa zea Nudivirus 2.</title>
        <authorList>
            <person name="Burand J.P."/>
            <person name="Kim W."/>
            <person name="Afonso C.L."/>
            <person name="Tulman E.R."/>
            <person name="Kutish G.F."/>
            <person name="Lu Z."/>
            <person name="Rock D.L."/>
        </authorList>
    </citation>
    <scope>NUCLEOTIDE SEQUENCE [LARGE SCALE GENOMIC DNA]</scope>
    <source>
        <strain evidence="4">MS1</strain>
    </source>
</reference>
<dbReference type="GeneID" id="11536501"/>
<dbReference type="InterPro" id="IPR007663">
    <property type="entry name" value="Baculo_p74"/>
</dbReference>
<feature type="transmembrane region" description="Helical" evidence="2">
    <location>
        <begin position="492"/>
        <end position="516"/>
    </location>
</feature>
<organism evidence="4 5">
    <name type="scientific">Helicoverpa zea nudivirus 2</name>
    <name type="common">HzNV-2</name>
    <dbReference type="NCBI Taxonomy" id="1128424"/>
    <lineage>
        <taxon>Viruses</taxon>
        <taxon>Viruses incertae sedis</taxon>
        <taxon>Naldaviricetes</taxon>
        <taxon>Lefavirales</taxon>
        <taxon>Nudiviridae</taxon>
        <taxon>Betanudivirus</taxon>
        <taxon>Betanudivirus hezeae</taxon>
    </lineage>
</organism>
<accession>G9I0D2</accession>
<dbReference type="EMBL" id="JN418988">
    <property type="protein sequence ID" value="AEW69655.1"/>
    <property type="molecule type" value="Genomic_DNA"/>
</dbReference>
<dbReference type="GO" id="GO:0019031">
    <property type="term" value="C:viral envelope"/>
    <property type="evidence" value="ECO:0007669"/>
    <property type="project" value="UniProtKB-KW"/>
</dbReference>
<gene>
    <name evidence="4" type="primary">orf106</name>
    <name evidence="4" type="ORF">Hz2V106</name>
</gene>
<evidence type="ECO:0000313" key="5">
    <source>
        <dbReference type="Proteomes" id="UP000029779"/>
    </source>
</evidence>
<feature type="transmembrane region" description="Helical" evidence="2">
    <location>
        <begin position="666"/>
        <end position="688"/>
    </location>
</feature>
<sequence length="697" mass="78026">MSTVPTNLNPNPNPTTPTNPTTTTTTTTTYTQLDIANASKFSYHRKLLMLLHKLNEKYPFLASHLKVNVRAATDADYYIPPAMASEAIFVEAEITKQLCESISCNSSGVHGPCKKTDAASYYRLGESENFEVQCNPACFHLFETAVHTDDGTDKPHNVRYRWSETSNTCNIVPFAATWMEIPRYRSSELYAPRLNDLDTGFDYEPSTDTYHFNKYYCDVYYEAFDPDTRTCYTKWYNKLANIIVGDAVIKLINAGLTAMSNGNGKTLPPLEKDPPPAIDDKWTVSGWRKNIDPNFKLPPIDVTVSDLETMNRVNHRSKRSPNTIPMADNVKIVRFDDAMMKSKPKPTKPSTSTSTSTTKNQDIEKLLNLVKSLNDTSGADRELKNALASQTGKQTKFESIILSLLNELTSADFAASVAVDVGVTQLASQLKTMTVKAIQKLVPLLQKKVATMAIDTSELVLGASFKVAVRDLVVPLTVRSLGTIGVYLTKSLAMASTGVGVVLLITQLFSILLTFWDPLGFNNMYTPDYLHQLYENSKMALRSQLKTNRPVLTFDYVCSFLLTEEDLFDASIESYTYTYRYLDALEVNSDGARINKGNVIDVGSIEFEKILTRAKLFTVQDFEVYESHHKLRRQAFDTINRYTGIAVGIGVVLIVLRVYLLGVLMLLLSVALVSVSYANIAFNVWQWITDRINPFKV</sequence>
<dbReference type="RefSeq" id="YP_004956854.1">
    <property type="nucleotide sequence ID" value="NC_004156.2"/>
</dbReference>
<keyword evidence="2" id="KW-0472">Membrane</keyword>
<dbReference type="InterPro" id="IPR013613">
    <property type="entry name" value="Baculo_p74_N"/>
</dbReference>
<keyword evidence="2" id="KW-0812">Transmembrane</keyword>
<dbReference type="Pfam" id="PF08404">
    <property type="entry name" value="Baculo_p74_N"/>
    <property type="match status" value="1"/>
</dbReference>
<dbReference type="Proteomes" id="UP000029779">
    <property type="component" value="Segment"/>
</dbReference>
<proteinExistence type="predicted"/>
<keyword evidence="2" id="KW-1133">Transmembrane helix</keyword>
<feature type="compositionally biased region" description="Low complexity" evidence="1">
    <location>
        <begin position="1"/>
        <end position="10"/>
    </location>
</feature>
<keyword evidence="4" id="KW-0261">Viral envelope protein</keyword>
<dbReference type="Pfam" id="PF04583">
    <property type="entry name" value="Baculo_p74"/>
    <property type="match status" value="1"/>
</dbReference>
<feature type="domain" description="Baculoviridae p74 N-terminal" evidence="3">
    <location>
        <begin position="31"/>
        <end position="255"/>
    </location>
</feature>
<evidence type="ECO:0000256" key="2">
    <source>
        <dbReference type="SAM" id="Phobius"/>
    </source>
</evidence>